<evidence type="ECO:0000313" key="1">
    <source>
        <dbReference type="EMBL" id="TCX36604.1"/>
    </source>
</evidence>
<dbReference type="EMBL" id="SDCJ01000016">
    <property type="protein sequence ID" value="TCX36604.1"/>
    <property type="molecule type" value="Genomic_DNA"/>
</dbReference>
<dbReference type="RefSeq" id="WP_048255517.1">
    <property type="nucleotide sequence ID" value="NZ_JACFZK010000038.1"/>
</dbReference>
<proteinExistence type="predicted"/>
<protein>
    <submittedName>
        <fullName evidence="1">Uncharacterized protein</fullName>
    </submittedName>
</protein>
<gene>
    <name evidence="1" type="ORF">ETE75_20295</name>
</gene>
<dbReference type="AlphaFoldDB" id="A0A483IUI3"/>
<comment type="caution">
    <text evidence="1">The sequence shown here is derived from an EMBL/GenBank/DDBJ whole genome shotgun (WGS) entry which is preliminary data.</text>
</comment>
<name>A0A483IUI3_KLEPN</name>
<organism evidence="1">
    <name type="scientific">Klebsiella pneumoniae</name>
    <dbReference type="NCBI Taxonomy" id="573"/>
    <lineage>
        <taxon>Bacteria</taxon>
        <taxon>Pseudomonadati</taxon>
        <taxon>Pseudomonadota</taxon>
        <taxon>Gammaproteobacteria</taxon>
        <taxon>Enterobacterales</taxon>
        <taxon>Enterobacteriaceae</taxon>
        <taxon>Klebsiella/Raoultella group</taxon>
        <taxon>Klebsiella</taxon>
        <taxon>Klebsiella pneumoniae complex</taxon>
    </lineage>
</organism>
<reference evidence="1" key="1">
    <citation type="submission" date="2019-01" db="EMBL/GenBank/DDBJ databases">
        <authorList>
            <person name="Lista F."/>
            <person name="Anselmo A."/>
        </authorList>
    </citation>
    <scope>NUCLEOTIDE SEQUENCE</scope>
    <source>
        <strain evidence="1">13S</strain>
    </source>
</reference>
<accession>A0A483IUI3</accession>
<sequence>MSYGFEVYNDAGALQIDSDNKTTLFSDIRNIDGLTDNGYYKIDNPFGGAYPFGFLKPADTPVPGYLYWFRLNAGAFAMPGAFSFQNGSGQIIRTTRNLGVESGYLDVMNGNGDLIWSAKSASRVPRVRGFIDLPANSPVDSQIVSFSPGFNPWILMNMVPGNISDDGESTGYSGLLIKWTGSEIQVKYTSKYQKTFSQSFGGRGGLKIPYAYFQGY</sequence>